<name>A0AAJ5T8P1_9BURK</name>
<dbReference type="PROSITE" id="PS01124">
    <property type="entry name" value="HTH_ARAC_FAMILY_2"/>
    <property type="match status" value="1"/>
</dbReference>
<dbReference type="InterPro" id="IPR018060">
    <property type="entry name" value="HTH_AraC"/>
</dbReference>
<dbReference type="AlphaFoldDB" id="A0AAJ5T8P1"/>
<dbReference type="EMBL" id="LR025744">
    <property type="protein sequence ID" value="VBB16593.1"/>
    <property type="molecule type" value="Genomic_DNA"/>
</dbReference>
<dbReference type="InterPro" id="IPR015424">
    <property type="entry name" value="PyrdxlP-dep_Trfase"/>
</dbReference>
<gene>
    <name evidence="9" type="ORF">BSTAB16_6800</name>
</gene>
<dbReference type="InterPro" id="IPR015422">
    <property type="entry name" value="PyrdxlP-dep_Trfase_small"/>
</dbReference>
<dbReference type="Proteomes" id="UP000268684">
    <property type="component" value="Chromosome III"/>
</dbReference>
<dbReference type="InterPro" id="IPR018062">
    <property type="entry name" value="HTH_AraC-typ_CS"/>
</dbReference>
<keyword evidence="4" id="KW-0663">Pyridoxal phosphate</keyword>
<sequence length="440" mass="47033">MSAAPGISEYVQKDYFRHAYGTSLAQHLLALRMPRAQELLDAGNQVAETTNRVGYPHPINLSAAVTRCFGRTLKSILGDRSCRALPAPPNVPAMTEPHAAPASAADRREIFLNLNESPFGLFDEAEAAAAHALADAGRYQFPLVERLRDAIAAMHGVPADWVSLYPGSNRALHYATLAFTAPDAPLVLASPGYPVCEQAARLASRPVRHVPLRADGAHDVAAMCEAAPRGLIYVANPNNPTGTVTPHDALRRLLSGRRPGATVLVDEAYIEYSDEPSMLDAVPTNPGLIVARTFSKIYGMAGLRLGYAVAQPDTIARIHSMPPHDVPAPAAAAALASLALRDRLGERKAYTAAGRDDLIRWFATRGLACMPSRANCVMVDLGRAGLPVIAALAARGVHVGRSWPDMPNWMRITIGARDEMTALKEALAHVLAESPARNAA</sequence>
<dbReference type="PROSITE" id="PS00041">
    <property type="entry name" value="HTH_ARAC_FAMILY_1"/>
    <property type="match status" value="1"/>
</dbReference>
<protein>
    <submittedName>
        <fullName evidence="9">Histidinol-phosphate aminotransferase 2,putative aminotransferase,Histidinol dehydrogenase,histidinol-phosphate transaminase,Aminotransferase class I and II</fullName>
    </submittedName>
</protein>
<dbReference type="Gene3D" id="3.40.640.10">
    <property type="entry name" value="Type I PLP-dependent aspartate aminotransferase-like (Major domain)"/>
    <property type="match status" value="1"/>
</dbReference>
<evidence type="ECO:0000256" key="2">
    <source>
        <dbReference type="ARBA" id="ARBA00022576"/>
    </source>
</evidence>
<dbReference type="GO" id="GO:0043565">
    <property type="term" value="F:sequence-specific DNA binding"/>
    <property type="evidence" value="ECO:0007669"/>
    <property type="project" value="InterPro"/>
</dbReference>
<dbReference type="RefSeq" id="WP_122172883.1">
    <property type="nucleotide sequence ID" value="NZ_LR025744.1"/>
</dbReference>
<dbReference type="Gene3D" id="3.90.1150.10">
    <property type="entry name" value="Aspartate Aminotransferase, domain 1"/>
    <property type="match status" value="1"/>
</dbReference>
<dbReference type="GO" id="GO:0008483">
    <property type="term" value="F:transaminase activity"/>
    <property type="evidence" value="ECO:0007669"/>
    <property type="project" value="UniProtKB-KW"/>
</dbReference>
<dbReference type="SMART" id="SM00342">
    <property type="entry name" value="HTH_ARAC"/>
    <property type="match status" value="1"/>
</dbReference>
<evidence type="ECO:0000313" key="10">
    <source>
        <dbReference type="Proteomes" id="UP000268684"/>
    </source>
</evidence>
<keyword evidence="5" id="KW-0805">Transcription regulation</keyword>
<evidence type="ECO:0000256" key="1">
    <source>
        <dbReference type="ARBA" id="ARBA00007970"/>
    </source>
</evidence>
<evidence type="ECO:0000313" key="9">
    <source>
        <dbReference type="EMBL" id="VBB16593.1"/>
    </source>
</evidence>
<dbReference type="InterPro" id="IPR004839">
    <property type="entry name" value="Aminotransferase_I/II_large"/>
</dbReference>
<dbReference type="GO" id="GO:0030170">
    <property type="term" value="F:pyridoxal phosphate binding"/>
    <property type="evidence" value="ECO:0007669"/>
    <property type="project" value="InterPro"/>
</dbReference>
<keyword evidence="2 9" id="KW-0032">Aminotransferase</keyword>
<dbReference type="PANTHER" id="PTHR43643">
    <property type="entry name" value="HISTIDINOL-PHOSPHATE AMINOTRANSFERASE 2"/>
    <property type="match status" value="1"/>
</dbReference>
<accession>A0AAJ5T8P1</accession>
<dbReference type="SUPFAM" id="SSF53383">
    <property type="entry name" value="PLP-dependent transferases"/>
    <property type="match status" value="1"/>
</dbReference>
<evidence type="ECO:0000256" key="6">
    <source>
        <dbReference type="ARBA" id="ARBA00023125"/>
    </source>
</evidence>
<feature type="domain" description="HTH araC/xylS-type" evidence="8">
    <location>
        <begin position="1"/>
        <end position="79"/>
    </location>
</feature>
<keyword evidence="7" id="KW-0804">Transcription</keyword>
<dbReference type="Pfam" id="PF12833">
    <property type="entry name" value="HTH_18"/>
    <property type="match status" value="1"/>
</dbReference>
<dbReference type="PANTHER" id="PTHR43643:SF3">
    <property type="entry name" value="HISTIDINOL-PHOSPHATE AMINOTRANSFERASE"/>
    <property type="match status" value="1"/>
</dbReference>
<dbReference type="CDD" id="cd00609">
    <property type="entry name" value="AAT_like"/>
    <property type="match status" value="1"/>
</dbReference>
<dbReference type="InterPro" id="IPR050106">
    <property type="entry name" value="HistidinolP_aminotransfase"/>
</dbReference>
<proteinExistence type="inferred from homology"/>
<evidence type="ECO:0000256" key="7">
    <source>
        <dbReference type="ARBA" id="ARBA00023163"/>
    </source>
</evidence>
<dbReference type="GeneID" id="71059207"/>
<evidence type="ECO:0000256" key="4">
    <source>
        <dbReference type="ARBA" id="ARBA00022898"/>
    </source>
</evidence>
<evidence type="ECO:0000256" key="5">
    <source>
        <dbReference type="ARBA" id="ARBA00023015"/>
    </source>
</evidence>
<dbReference type="Gene3D" id="1.10.10.60">
    <property type="entry name" value="Homeodomain-like"/>
    <property type="match status" value="1"/>
</dbReference>
<dbReference type="GO" id="GO:0003700">
    <property type="term" value="F:DNA-binding transcription factor activity"/>
    <property type="evidence" value="ECO:0007669"/>
    <property type="project" value="InterPro"/>
</dbReference>
<keyword evidence="6" id="KW-0238">DNA-binding</keyword>
<evidence type="ECO:0000259" key="8">
    <source>
        <dbReference type="PROSITE" id="PS01124"/>
    </source>
</evidence>
<organism evidence="9 10">
    <name type="scientific">Burkholderia stabilis</name>
    <dbReference type="NCBI Taxonomy" id="95485"/>
    <lineage>
        <taxon>Bacteria</taxon>
        <taxon>Pseudomonadati</taxon>
        <taxon>Pseudomonadota</taxon>
        <taxon>Betaproteobacteria</taxon>
        <taxon>Burkholderiales</taxon>
        <taxon>Burkholderiaceae</taxon>
        <taxon>Burkholderia</taxon>
        <taxon>Burkholderia cepacia complex</taxon>
    </lineage>
</organism>
<reference evidence="9 10" key="1">
    <citation type="submission" date="2017-11" db="EMBL/GenBank/DDBJ databases">
        <authorList>
            <person name="Seth-Smith MB H."/>
        </authorList>
    </citation>
    <scope>NUCLEOTIDE SEQUENCE [LARGE SCALE GENOMIC DNA]</scope>
    <source>
        <strain evidence="9">E</strain>
    </source>
</reference>
<dbReference type="Pfam" id="PF00155">
    <property type="entry name" value="Aminotran_1_2"/>
    <property type="match status" value="1"/>
</dbReference>
<evidence type="ECO:0000256" key="3">
    <source>
        <dbReference type="ARBA" id="ARBA00022679"/>
    </source>
</evidence>
<keyword evidence="3" id="KW-0808">Transferase</keyword>
<dbReference type="InterPro" id="IPR015421">
    <property type="entry name" value="PyrdxlP-dep_Trfase_major"/>
</dbReference>
<comment type="similarity">
    <text evidence="1">Belongs to the class-II pyridoxal-phosphate-dependent aminotransferase family. Histidinol-phosphate aminotransferase subfamily.</text>
</comment>
<keyword evidence="10" id="KW-1185">Reference proteome</keyword>